<dbReference type="GO" id="GO:0005737">
    <property type="term" value="C:cytoplasm"/>
    <property type="evidence" value="ECO:0007669"/>
    <property type="project" value="TreeGrafter"/>
</dbReference>
<dbReference type="InterPro" id="IPR004408">
    <property type="entry name" value="Biotin_CoA_COase_ligase"/>
</dbReference>
<evidence type="ECO:0000256" key="1">
    <source>
        <dbReference type="ARBA" id="ARBA00022598"/>
    </source>
</evidence>
<dbReference type="RefSeq" id="WP_013682052.1">
    <property type="nucleotide sequence ID" value="NC_015318.1"/>
</dbReference>
<keyword evidence="4" id="KW-0547">Nucleotide-binding</keyword>
<dbReference type="CDD" id="cd16442">
    <property type="entry name" value="BPL"/>
    <property type="match status" value="1"/>
</dbReference>
<dbReference type="Pfam" id="PF08279">
    <property type="entry name" value="HTH_11"/>
    <property type="match status" value="1"/>
</dbReference>
<gene>
    <name evidence="4" type="primary">birA</name>
    <name evidence="6" type="ordered locus">Hipma_1047</name>
</gene>
<comment type="caution">
    <text evidence="4">Lacks conserved residue(s) required for the propagation of feature annotation.</text>
</comment>
<name>F2LW79_HIPMA</name>
<feature type="binding site" evidence="4">
    <location>
        <position position="116"/>
    </location>
    <ligand>
        <name>biotin</name>
        <dbReference type="ChEBI" id="CHEBI:57586"/>
    </ligand>
</feature>
<keyword evidence="4" id="KW-0678">Repressor</keyword>
<dbReference type="EC" id="6.3.4.15" evidence="4"/>
<dbReference type="eggNOG" id="COG1654">
    <property type="taxonomic scope" value="Bacteria"/>
</dbReference>
<dbReference type="PANTHER" id="PTHR12835:SF5">
    <property type="entry name" value="BIOTIN--PROTEIN LIGASE"/>
    <property type="match status" value="1"/>
</dbReference>
<dbReference type="PROSITE" id="PS51733">
    <property type="entry name" value="BPL_LPL_CATALYTIC"/>
    <property type="match status" value="1"/>
</dbReference>
<feature type="binding site" evidence="4">
    <location>
        <begin position="120"/>
        <end position="122"/>
    </location>
    <ligand>
        <name>biotin</name>
        <dbReference type="ChEBI" id="CHEBI:57586"/>
    </ligand>
</feature>
<protein>
    <recommendedName>
        <fullName evidence="4">Bifunctional ligase/repressor BirA</fullName>
    </recommendedName>
    <alternativeName>
        <fullName evidence="4">Biotin--[acetyl-CoA-carboxylase] ligase</fullName>
        <ecNumber evidence="4">6.3.4.15</ecNumber>
    </alternativeName>
    <alternativeName>
        <fullName evidence="4">Biotin--protein ligase</fullName>
    </alternativeName>
    <alternativeName>
        <fullName evidence="4">Biotin-[acetyl-CoA carboxylase] synthetase</fullName>
    </alternativeName>
</protein>
<dbReference type="EMBL" id="CP002606">
    <property type="protein sequence ID" value="AEA34013.1"/>
    <property type="molecule type" value="Genomic_DNA"/>
</dbReference>
<dbReference type="InterPro" id="IPR036388">
    <property type="entry name" value="WH-like_DNA-bd_sf"/>
</dbReference>
<reference evidence="6 7" key="1">
    <citation type="journal article" date="2011" name="Stand. Genomic Sci.">
        <title>Complete genome sequence of the thermophilic sulfur-reducer Hippea maritima type strain (MH(2)).</title>
        <authorList>
            <person name="Huntemann M."/>
            <person name="Lu M."/>
            <person name="Nolan M."/>
            <person name="Lapidus A."/>
            <person name="Lucas S."/>
            <person name="Hammon N."/>
            <person name="Deshpande S."/>
            <person name="Cheng J.F."/>
            <person name="Tapia R."/>
            <person name="Han C."/>
            <person name="Goodwin L."/>
            <person name="Pitluck S."/>
            <person name="Liolios K."/>
            <person name="Pagani I."/>
            <person name="Ivanova N."/>
            <person name="Ovchinikova G."/>
            <person name="Pati A."/>
            <person name="Chen A."/>
            <person name="Palaniappan K."/>
            <person name="Land M."/>
            <person name="Hauser L."/>
            <person name="Jeffries C.D."/>
            <person name="Detter J.C."/>
            <person name="Brambilla E.M."/>
            <person name="Rohde M."/>
            <person name="Spring S."/>
            <person name="Goker M."/>
            <person name="Woyke T."/>
            <person name="Bristow J."/>
            <person name="Eisen J.A."/>
            <person name="Markowitz V."/>
            <person name="Hugenholtz P."/>
            <person name="Kyrpides N.C."/>
            <person name="Klenk H.P."/>
            <person name="Mavromatis K."/>
        </authorList>
    </citation>
    <scope>NUCLEOTIDE SEQUENCE [LARGE SCALE GENOMIC DNA]</scope>
    <source>
        <strain evidence="7">ATCC 700847 / DSM 10411 / MH2</strain>
    </source>
</reference>
<keyword evidence="4" id="KW-0805">Transcription regulation</keyword>
<dbReference type="KEGG" id="hmr:Hipma_1047"/>
<proteinExistence type="inferred from homology"/>
<dbReference type="PANTHER" id="PTHR12835">
    <property type="entry name" value="BIOTIN PROTEIN LIGASE"/>
    <property type="match status" value="1"/>
</dbReference>
<dbReference type="eggNOG" id="COG0340">
    <property type="taxonomic scope" value="Bacteria"/>
</dbReference>
<keyword evidence="1 4" id="KW-0436">Ligase</keyword>
<keyword evidence="4" id="KW-0067">ATP-binding</keyword>
<evidence type="ECO:0000256" key="2">
    <source>
        <dbReference type="ARBA" id="ARBA00023267"/>
    </source>
</evidence>
<dbReference type="OrthoDB" id="9807064at2"/>
<feature type="binding site" evidence="4">
    <location>
        <position position="188"/>
    </location>
    <ligand>
        <name>biotin</name>
        <dbReference type="ChEBI" id="CHEBI:57586"/>
    </ligand>
</feature>
<dbReference type="InterPro" id="IPR045864">
    <property type="entry name" value="aa-tRNA-synth_II/BPL/LPL"/>
</dbReference>
<evidence type="ECO:0000256" key="3">
    <source>
        <dbReference type="ARBA" id="ARBA00047846"/>
    </source>
</evidence>
<dbReference type="Pfam" id="PF02237">
    <property type="entry name" value="BPL_C"/>
    <property type="match status" value="1"/>
</dbReference>
<dbReference type="SUPFAM" id="SSF55681">
    <property type="entry name" value="Class II aaRS and biotin synthetases"/>
    <property type="match status" value="1"/>
</dbReference>
<sequence>MNSIILDELYKNLGKYITSDKMCKKLGISRIAIWNRIKNLQKLGYKIEGKRSVGYILKEEAKDILIPYEIRRRLNTEIFGRRIEYFRLTSSTMDEAEYLIEKDENVDGAIVIAEEQTSGRGRQKRKWLSPQGENVYVSLIFKPKGMNVSDSIALMFAISIAIKEALSDFGVEDAKIKWPNDVMVNDKKIAGVLVETKSESGILSHAIIGFGINVNMEHMPDELKDKATSIKIETGIHVDRATLLSNILFYFENLIKMLDRDGKKAIFDLWRKYNNTLGRKVEVLSDKENFSGFAKDIDENGFLLVDIGGNIKKVITAESVRFVE</sequence>
<evidence type="ECO:0000313" key="6">
    <source>
        <dbReference type="EMBL" id="AEA34013.1"/>
    </source>
</evidence>
<dbReference type="GO" id="GO:0003677">
    <property type="term" value="F:DNA binding"/>
    <property type="evidence" value="ECO:0007669"/>
    <property type="project" value="UniProtKB-UniRule"/>
</dbReference>
<dbReference type="Gene3D" id="1.10.10.10">
    <property type="entry name" value="Winged helix-like DNA-binding domain superfamily/Winged helix DNA-binding domain"/>
    <property type="match status" value="1"/>
</dbReference>
<dbReference type="FunCoup" id="F2LW79">
    <property type="interactions" value="354"/>
</dbReference>
<dbReference type="Proteomes" id="UP000008139">
    <property type="component" value="Chromosome"/>
</dbReference>
<dbReference type="Gene3D" id="3.30.930.10">
    <property type="entry name" value="Bira Bifunctional Protein, Domain 2"/>
    <property type="match status" value="1"/>
</dbReference>
<dbReference type="STRING" id="760142.Hipma_1047"/>
<dbReference type="InterPro" id="IPR003142">
    <property type="entry name" value="BPL_C"/>
</dbReference>
<dbReference type="AlphaFoldDB" id="F2LW79"/>
<dbReference type="InParanoid" id="F2LW79"/>
<comment type="catalytic activity">
    <reaction evidence="3 4">
        <text>biotin + L-lysyl-[protein] + ATP = N(6)-biotinyl-L-lysyl-[protein] + AMP + diphosphate + H(+)</text>
        <dbReference type="Rhea" id="RHEA:11756"/>
        <dbReference type="Rhea" id="RHEA-COMP:9752"/>
        <dbReference type="Rhea" id="RHEA-COMP:10505"/>
        <dbReference type="ChEBI" id="CHEBI:15378"/>
        <dbReference type="ChEBI" id="CHEBI:29969"/>
        <dbReference type="ChEBI" id="CHEBI:30616"/>
        <dbReference type="ChEBI" id="CHEBI:33019"/>
        <dbReference type="ChEBI" id="CHEBI:57586"/>
        <dbReference type="ChEBI" id="CHEBI:83144"/>
        <dbReference type="ChEBI" id="CHEBI:456215"/>
        <dbReference type="EC" id="6.3.4.15"/>
    </reaction>
</comment>
<dbReference type="GO" id="GO:0004077">
    <property type="term" value="F:biotin--[biotin carboxyl-carrier protein] ligase activity"/>
    <property type="evidence" value="ECO:0007669"/>
    <property type="project" value="UniProtKB-UniRule"/>
</dbReference>
<evidence type="ECO:0000313" key="7">
    <source>
        <dbReference type="Proteomes" id="UP000008139"/>
    </source>
</evidence>
<dbReference type="GO" id="GO:0006355">
    <property type="term" value="P:regulation of DNA-templated transcription"/>
    <property type="evidence" value="ECO:0007669"/>
    <property type="project" value="UniProtKB-UniRule"/>
</dbReference>
<dbReference type="GO" id="GO:0005524">
    <property type="term" value="F:ATP binding"/>
    <property type="evidence" value="ECO:0007669"/>
    <property type="project" value="UniProtKB-UniRule"/>
</dbReference>
<evidence type="ECO:0000259" key="5">
    <source>
        <dbReference type="PROSITE" id="PS51733"/>
    </source>
</evidence>
<dbReference type="NCBIfam" id="TIGR00121">
    <property type="entry name" value="birA_ligase"/>
    <property type="match status" value="1"/>
</dbReference>
<dbReference type="InterPro" id="IPR004143">
    <property type="entry name" value="BPL_LPL_catalytic"/>
</dbReference>
<dbReference type="HAMAP" id="MF_00978">
    <property type="entry name" value="Bifunct_BirA"/>
    <property type="match status" value="1"/>
</dbReference>
<keyword evidence="4" id="KW-0238">DNA-binding</keyword>
<comment type="function">
    <text evidence="4">Acts both as a biotin--[acetyl-CoA-carboxylase] ligase and a repressor.</text>
</comment>
<dbReference type="InterPro" id="IPR030855">
    <property type="entry name" value="Bifunct_BirA"/>
</dbReference>
<keyword evidence="4" id="KW-0804">Transcription</keyword>
<dbReference type="InterPro" id="IPR013196">
    <property type="entry name" value="HTH_11"/>
</dbReference>
<feature type="DNA-binding region" description="H-T-H motif" evidence="4">
    <location>
        <begin position="19"/>
        <end position="38"/>
    </location>
</feature>
<keyword evidence="2 4" id="KW-0092">Biotin</keyword>
<dbReference type="Pfam" id="PF03099">
    <property type="entry name" value="BPL_LplA_LipB"/>
    <property type="match status" value="1"/>
</dbReference>
<dbReference type="InterPro" id="IPR036390">
    <property type="entry name" value="WH_DNA-bd_sf"/>
</dbReference>
<accession>F2LW79</accession>
<organism evidence="6 7">
    <name type="scientific">Hippea maritima (strain ATCC 700847 / DSM 10411 / MH2)</name>
    <dbReference type="NCBI Taxonomy" id="760142"/>
    <lineage>
        <taxon>Bacteria</taxon>
        <taxon>Pseudomonadati</taxon>
        <taxon>Campylobacterota</taxon>
        <taxon>Desulfurellia</taxon>
        <taxon>Desulfurellales</taxon>
        <taxon>Hippeaceae</taxon>
        <taxon>Hippea</taxon>
    </lineage>
</organism>
<dbReference type="Gene3D" id="2.30.30.100">
    <property type="match status" value="1"/>
</dbReference>
<dbReference type="SUPFAM" id="SSF46785">
    <property type="entry name" value="Winged helix' DNA-binding domain"/>
    <property type="match status" value="1"/>
</dbReference>
<feature type="domain" description="BPL/LPL catalytic" evidence="5">
    <location>
        <begin position="59"/>
        <end position="259"/>
    </location>
</feature>
<evidence type="ECO:0000256" key="4">
    <source>
        <dbReference type="HAMAP-Rule" id="MF_00978"/>
    </source>
</evidence>
<comment type="similarity">
    <text evidence="4">Belongs to the biotin--protein ligase family.</text>
</comment>
<keyword evidence="7" id="KW-1185">Reference proteome</keyword>
<dbReference type="HOGENOM" id="CLU_051096_0_0_7"/>
<reference evidence="7" key="2">
    <citation type="submission" date="2011-03" db="EMBL/GenBank/DDBJ databases">
        <title>The complete genome of Hippea maritima DSM 10411.</title>
        <authorList>
            <consortium name="US DOE Joint Genome Institute (JGI-PGF)"/>
            <person name="Lucas S."/>
            <person name="Copeland A."/>
            <person name="Lapidus A."/>
            <person name="Bruce D."/>
            <person name="Goodwin L."/>
            <person name="Pitluck S."/>
            <person name="Peters L."/>
            <person name="Kyrpides N."/>
            <person name="Mavromatis K."/>
            <person name="Pagani I."/>
            <person name="Ivanova N."/>
            <person name="Mikhailova N."/>
            <person name="Lu M."/>
            <person name="Detter J.C."/>
            <person name="Tapia R."/>
            <person name="Han C."/>
            <person name="Land M."/>
            <person name="Hauser L."/>
            <person name="Markowitz V."/>
            <person name="Cheng J.-F."/>
            <person name="Hugenholtz P."/>
            <person name="Woyke T."/>
            <person name="Wu D."/>
            <person name="Spring S."/>
            <person name="Schroeder M."/>
            <person name="Brambilla E."/>
            <person name="Klenk H.-P."/>
            <person name="Eisen J.A."/>
        </authorList>
    </citation>
    <scope>NUCLEOTIDE SEQUENCE [LARGE SCALE GENOMIC DNA]</scope>
    <source>
        <strain evidence="7">ATCC 700847 / DSM 10411 / MH2</strain>
    </source>
</reference>